<evidence type="ECO:0000256" key="2">
    <source>
        <dbReference type="SAM" id="MobiDB-lite"/>
    </source>
</evidence>
<dbReference type="GO" id="GO:0005634">
    <property type="term" value="C:nucleus"/>
    <property type="evidence" value="ECO:0007669"/>
    <property type="project" value="TreeGrafter"/>
</dbReference>
<protein>
    <submittedName>
        <fullName evidence="4">Family with sequence similarity 71 member E2</fullName>
    </submittedName>
</protein>
<dbReference type="PANTHER" id="PTHR22574">
    <property type="match status" value="1"/>
</dbReference>
<dbReference type="PANTHER" id="PTHR22574:SF12">
    <property type="entry name" value="GOLGI-ASSOCIATED RAB2 INTERACTOR PROTEIN 5B"/>
    <property type="match status" value="1"/>
</dbReference>
<proteinExistence type="inferred from homology"/>
<sequence>MNRLWNTRRVDPLPGPPTWVPILGQLQRTLQMGDYLPLRPLPMFESNFVQVTSRGAPVYVHHRTNHLTMGVAASLPGPVLPDLLLIARPSESPDCSNLILTRMIPLDLVRLYVHNRPGRCLKLRLLTGRYYYLELNAPDREMAFLFDRWIRLINLLQEPTACWAPRTLHTPLSDLAYVAPPASTWLLQNQPRRRRSAVAAALPKMLTSPKQKKAKPLQRRFKSQAVGDSVPLIWSQLEPPSARKKASEKKSRPDPGSHGSQTKAAVSVKPNVTIRTIFSIFSRTFSSQLSSPKGCSPAGATVLGGLVEAPSPGVSNSTDVSLLVSYKHVYMRGDLADPDSSTLSSSTLYPPTPSPSLCLTSCTSSPSQGSQAWPQDPAHRPRPPPTPKTPSPQAASRKAPATREHPQKVPAELAPSREAPAGPAAPKKTPALASAPRKAPAGRAPWKTPRFAAIPRKAASRPVPCPEPGSLSSPSPQALTPGTCYQMACDSAHLGAGPAGSQAGVALESSQPEGKTEPPVLVGTQETQVTEVWAQKMSLELPGHTARREIEEVVVGRTHEVALDGLKGRAQVEDRLRSSKEERLVDLPGLRSQATGQRRKWVKTQQLAVEGAPGAPGRPFSVEDLTLARMAIVAKAKEPPLRPRLFGLPSWLWFPQALARSTRGPKPLGPRQAAPEQPRMGPWVKGGVGLLVEETLSTQAAAAEQEKLPSAQRGSFKVRPRCPSVPRSPKLDRVSRAPIPLPATRWEDVPSPAVPSPISKMEAMVSQKLHREAAEAEGGPPLESLVPRLLELEKGRNTASAMEQTKARRPVFTPWPSKHGAQRFQ</sequence>
<feature type="domain" description="Golgi associated RAB2 interactor protein-like Rab2B-binding" evidence="3">
    <location>
        <begin position="98"/>
        <end position="164"/>
    </location>
</feature>
<feature type="region of interest" description="Disordered" evidence="2">
    <location>
        <begin position="765"/>
        <end position="825"/>
    </location>
</feature>
<feature type="compositionally biased region" description="Low complexity" evidence="2">
    <location>
        <begin position="419"/>
        <end position="436"/>
    </location>
</feature>
<feature type="region of interest" description="Disordered" evidence="2">
    <location>
        <begin position="336"/>
        <end position="478"/>
    </location>
</feature>
<gene>
    <name evidence="4" type="ORF">mMyoMyo1_004924</name>
</gene>
<name>A0A7J7R0K7_MYOMY</name>
<dbReference type="InterPro" id="IPR022168">
    <property type="entry name" value="GARIL-like_Rab2B-bd"/>
</dbReference>
<feature type="region of interest" description="Disordered" evidence="2">
    <location>
        <begin position="701"/>
        <end position="735"/>
    </location>
</feature>
<keyword evidence="5" id="KW-1185">Reference proteome</keyword>
<feature type="compositionally biased region" description="Low complexity" evidence="2">
    <location>
        <begin position="340"/>
        <end position="367"/>
    </location>
</feature>
<evidence type="ECO:0000313" key="4">
    <source>
        <dbReference type="EMBL" id="KAF6269495.1"/>
    </source>
</evidence>
<comment type="similarity">
    <text evidence="1">Belongs to the GARIN family.</text>
</comment>
<evidence type="ECO:0000256" key="1">
    <source>
        <dbReference type="ARBA" id="ARBA00038379"/>
    </source>
</evidence>
<accession>A0A7J7R0K7</accession>
<feature type="region of interest" description="Disordered" evidence="2">
    <location>
        <begin position="662"/>
        <end position="684"/>
    </location>
</feature>
<evidence type="ECO:0000313" key="5">
    <source>
        <dbReference type="Proteomes" id="UP000527355"/>
    </source>
</evidence>
<feature type="region of interest" description="Disordered" evidence="2">
    <location>
        <begin position="239"/>
        <end position="266"/>
    </location>
</feature>
<dbReference type="Pfam" id="PF12480">
    <property type="entry name" value="GARIL_Rab2_bd"/>
    <property type="match status" value="1"/>
</dbReference>
<evidence type="ECO:0000259" key="3">
    <source>
        <dbReference type="Pfam" id="PF12480"/>
    </source>
</evidence>
<reference evidence="4 5" key="1">
    <citation type="journal article" date="2020" name="Nature">
        <title>Six reference-quality genomes reveal evolution of bat adaptations.</title>
        <authorList>
            <person name="Jebb D."/>
            <person name="Huang Z."/>
            <person name="Pippel M."/>
            <person name="Hughes G.M."/>
            <person name="Lavrichenko K."/>
            <person name="Devanna P."/>
            <person name="Winkler S."/>
            <person name="Jermiin L.S."/>
            <person name="Skirmuntt E.C."/>
            <person name="Katzourakis A."/>
            <person name="Burkitt-Gray L."/>
            <person name="Ray D.A."/>
            <person name="Sullivan K.A.M."/>
            <person name="Roscito J.G."/>
            <person name="Kirilenko B.M."/>
            <person name="Davalos L.M."/>
            <person name="Corthals A.P."/>
            <person name="Power M.L."/>
            <person name="Jones G."/>
            <person name="Ransome R.D."/>
            <person name="Dechmann D.K.N."/>
            <person name="Locatelli A.G."/>
            <person name="Puechmaille S.J."/>
            <person name="Fedrigo O."/>
            <person name="Jarvis E.D."/>
            <person name="Hiller M."/>
            <person name="Vernes S.C."/>
            <person name="Myers E.W."/>
            <person name="Teeling E.C."/>
        </authorList>
    </citation>
    <scope>NUCLEOTIDE SEQUENCE [LARGE SCALE GENOMIC DNA]</scope>
    <source>
        <strain evidence="4">MMyoMyo1</strain>
        <tissue evidence="4">Flight muscle</tissue>
    </source>
</reference>
<dbReference type="EMBL" id="JABWUV010000042">
    <property type="protein sequence ID" value="KAF6269495.1"/>
    <property type="molecule type" value="Genomic_DNA"/>
</dbReference>
<organism evidence="4 5">
    <name type="scientific">Myotis myotis</name>
    <name type="common">Greater mouse-eared bat</name>
    <name type="synonym">Vespertilio myotis</name>
    <dbReference type="NCBI Taxonomy" id="51298"/>
    <lineage>
        <taxon>Eukaryota</taxon>
        <taxon>Metazoa</taxon>
        <taxon>Chordata</taxon>
        <taxon>Craniata</taxon>
        <taxon>Vertebrata</taxon>
        <taxon>Euteleostomi</taxon>
        <taxon>Mammalia</taxon>
        <taxon>Eutheria</taxon>
        <taxon>Laurasiatheria</taxon>
        <taxon>Chiroptera</taxon>
        <taxon>Yangochiroptera</taxon>
        <taxon>Vespertilionidae</taxon>
        <taxon>Myotis</taxon>
    </lineage>
</organism>
<feature type="region of interest" description="Disordered" evidence="2">
    <location>
        <begin position="492"/>
        <end position="521"/>
    </location>
</feature>
<dbReference type="Proteomes" id="UP000527355">
    <property type="component" value="Unassembled WGS sequence"/>
</dbReference>
<comment type="caution">
    <text evidence="4">The sequence shown here is derived from an EMBL/GenBank/DDBJ whole genome shotgun (WGS) entry which is preliminary data.</text>
</comment>
<dbReference type="AlphaFoldDB" id="A0A7J7R0K7"/>
<dbReference type="VEuPathDB" id="HostDB:GeneID_118655153"/>